<dbReference type="RefSeq" id="WP_344634842.1">
    <property type="nucleotide sequence ID" value="NZ_BAAATR010000003.1"/>
</dbReference>
<keyword evidence="2" id="KW-0732">Signal</keyword>
<name>A0ABN3DGT0_9ACTN</name>
<reference evidence="3 4" key="1">
    <citation type="journal article" date="2019" name="Int. J. Syst. Evol. Microbiol.">
        <title>The Global Catalogue of Microorganisms (GCM) 10K type strain sequencing project: providing services to taxonomists for standard genome sequencing and annotation.</title>
        <authorList>
            <consortium name="The Broad Institute Genomics Platform"/>
            <consortium name="The Broad Institute Genome Sequencing Center for Infectious Disease"/>
            <person name="Wu L."/>
            <person name="Ma J."/>
        </authorList>
    </citation>
    <scope>NUCLEOTIDE SEQUENCE [LARGE SCALE GENOMIC DNA]</scope>
    <source>
        <strain evidence="3 4">JCM 7356</strain>
    </source>
</reference>
<organism evidence="3 4">
    <name type="scientific">Kitasatospora cystarginea</name>
    <dbReference type="NCBI Taxonomy" id="58350"/>
    <lineage>
        <taxon>Bacteria</taxon>
        <taxon>Bacillati</taxon>
        <taxon>Actinomycetota</taxon>
        <taxon>Actinomycetes</taxon>
        <taxon>Kitasatosporales</taxon>
        <taxon>Streptomycetaceae</taxon>
        <taxon>Kitasatospora</taxon>
    </lineage>
</organism>
<feature type="region of interest" description="Disordered" evidence="1">
    <location>
        <begin position="247"/>
        <end position="272"/>
    </location>
</feature>
<evidence type="ECO:0000313" key="3">
    <source>
        <dbReference type="EMBL" id="GAA2230824.1"/>
    </source>
</evidence>
<evidence type="ECO:0008006" key="5">
    <source>
        <dbReference type="Google" id="ProtNLM"/>
    </source>
</evidence>
<accession>A0ABN3DGT0</accession>
<feature type="region of interest" description="Disordered" evidence="1">
    <location>
        <begin position="26"/>
        <end position="48"/>
    </location>
</feature>
<feature type="signal peptide" evidence="2">
    <location>
        <begin position="1"/>
        <end position="23"/>
    </location>
</feature>
<evidence type="ECO:0000313" key="4">
    <source>
        <dbReference type="Proteomes" id="UP001500305"/>
    </source>
</evidence>
<dbReference type="Gene3D" id="2.50.20.20">
    <property type="match status" value="1"/>
</dbReference>
<dbReference type="Proteomes" id="UP001500305">
    <property type="component" value="Unassembled WGS sequence"/>
</dbReference>
<gene>
    <name evidence="3" type="ORF">GCM10010430_08710</name>
</gene>
<evidence type="ECO:0000256" key="2">
    <source>
        <dbReference type="SAM" id="SignalP"/>
    </source>
</evidence>
<proteinExistence type="predicted"/>
<feature type="compositionally biased region" description="Low complexity" evidence="1">
    <location>
        <begin position="255"/>
        <end position="264"/>
    </location>
</feature>
<sequence>MSVARRAAIAVLAACLLAGCGSGGGDGKSSPPATAASPSATPTDRSPHGVLLSAKLQMDTARRAKFSYRLGTQSATGMLFWAPKTVLVLDRLGAPERVIVLDTTAYLGGDPATAARLGGRHWEKFATAPGPAGRREVPYSAMVDRLNPMVALTAAVAAPDPALVGEQQTADGTFQHYRVSLTADAYTAAQTQLSADRRAALRAALGPGPLVLDLLLNDKDQLAEVHRTGTGPADPVDDTVRYSEFGGALSVQAPADGDTADAGTKSLPPLAP</sequence>
<dbReference type="PROSITE" id="PS51257">
    <property type="entry name" value="PROKAR_LIPOPROTEIN"/>
    <property type="match status" value="1"/>
</dbReference>
<feature type="compositionally biased region" description="Low complexity" evidence="1">
    <location>
        <begin position="29"/>
        <end position="43"/>
    </location>
</feature>
<comment type="caution">
    <text evidence="3">The sequence shown here is derived from an EMBL/GenBank/DDBJ whole genome shotgun (WGS) entry which is preliminary data.</text>
</comment>
<dbReference type="EMBL" id="BAAATR010000003">
    <property type="protein sequence ID" value="GAA2230824.1"/>
    <property type="molecule type" value="Genomic_DNA"/>
</dbReference>
<protein>
    <recommendedName>
        <fullName evidence="5">Lipoprotein</fullName>
    </recommendedName>
</protein>
<feature type="chain" id="PRO_5047119755" description="Lipoprotein" evidence="2">
    <location>
        <begin position="24"/>
        <end position="272"/>
    </location>
</feature>
<keyword evidence="4" id="KW-1185">Reference proteome</keyword>
<evidence type="ECO:0000256" key="1">
    <source>
        <dbReference type="SAM" id="MobiDB-lite"/>
    </source>
</evidence>